<dbReference type="Proteomes" id="UP000477782">
    <property type="component" value="Unassembled WGS sequence"/>
</dbReference>
<dbReference type="InterPro" id="IPR011990">
    <property type="entry name" value="TPR-like_helical_dom_sf"/>
</dbReference>
<dbReference type="RefSeq" id="WP_164626985.1">
    <property type="nucleotide sequence ID" value="NZ_JAAIVJ010000009.1"/>
</dbReference>
<evidence type="ECO:0000256" key="1">
    <source>
        <dbReference type="ARBA" id="ARBA00023125"/>
    </source>
</evidence>
<feature type="DNA-binding region" description="OmpR/PhoB-type" evidence="2">
    <location>
        <begin position="1"/>
        <end position="98"/>
    </location>
</feature>
<dbReference type="GO" id="GO:0006355">
    <property type="term" value="P:regulation of DNA-templated transcription"/>
    <property type="evidence" value="ECO:0007669"/>
    <property type="project" value="InterPro"/>
</dbReference>
<sequence length="505" mass="54521">MIWTFGAYRIDPERHELTRDGRPVGVEPQVFAAILYLMGQRDRMVPRDELANAVWPGGAVSDASIAGRIKAARAALGDDGTRQEVIRTVHGLGFRFVAPVSASPDPGLAPLGRPSVAVLPLRILGSGDGLSILAEAIPHEIILALSRLRWIAVTARGSSFRFRQEAPDFGLVAGTLGVRYVLSGLLEETAGRVQVTVELTDCRNAEVIWADRIARPREGLAELRAVIVARIIAALDLRVPENEARQAELRGSAAFDAWASFHLGLRHLYRFTAPDNALAKGHFERAVALDPGFARAEAGLSFTSFIEAFLRIVPDVPAAARAARRHAERGLELDPLDPFVNFTMGRAHWLTDEAETARFWLARATALNPNYAQGFYAAGFTAMLIGDAPACEAAIDAALELSPIDPLLYGMFGVRAQMLIQQGKFAAAARWAERAATAPGAHHLIALIAVAACGLAGNAAQAARWADTARAKRQDLSAPDFSRAFPIRNAETRQLIEATLRGQGF</sequence>
<evidence type="ECO:0000313" key="4">
    <source>
        <dbReference type="EMBL" id="NEY91519.1"/>
    </source>
</evidence>
<evidence type="ECO:0000256" key="2">
    <source>
        <dbReference type="PROSITE-ProRule" id="PRU01091"/>
    </source>
</evidence>
<organism evidence="4 5">
    <name type="scientific">Tabrizicola oligotrophica</name>
    <dbReference type="NCBI Taxonomy" id="2710650"/>
    <lineage>
        <taxon>Bacteria</taxon>
        <taxon>Pseudomonadati</taxon>
        <taxon>Pseudomonadota</taxon>
        <taxon>Alphaproteobacteria</taxon>
        <taxon>Rhodobacterales</taxon>
        <taxon>Paracoccaceae</taxon>
        <taxon>Tabrizicola</taxon>
    </lineage>
</organism>
<feature type="domain" description="OmpR/PhoB-type" evidence="3">
    <location>
        <begin position="1"/>
        <end position="98"/>
    </location>
</feature>
<dbReference type="SUPFAM" id="SSF81901">
    <property type="entry name" value="HCP-like"/>
    <property type="match status" value="1"/>
</dbReference>
<evidence type="ECO:0000313" key="5">
    <source>
        <dbReference type="Proteomes" id="UP000477782"/>
    </source>
</evidence>
<proteinExistence type="predicted"/>
<accession>A0A6M0QVR0</accession>
<keyword evidence="5" id="KW-1185">Reference proteome</keyword>
<comment type="caution">
    <text evidence="4">The sequence shown here is derived from an EMBL/GenBank/DDBJ whole genome shotgun (WGS) entry which is preliminary data.</text>
</comment>
<name>A0A6M0QVR0_9RHOB</name>
<gene>
    <name evidence="4" type="ORF">G4Z14_14535</name>
</gene>
<reference evidence="4 5" key="1">
    <citation type="submission" date="2020-02" db="EMBL/GenBank/DDBJ databases">
        <authorList>
            <person name="Chen W.-M."/>
        </authorList>
    </citation>
    <scope>NUCLEOTIDE SEQUENCE [LARGE SCALE GENOMIC DNA]</scope>
    <source>
        <strain evidence="4 5">KMS-5</strain>
    </source>
</reference>
<dbReference type="Gene3D" id="1.10.10.10">
    <property type="entry name" value="Winged helix-like DNA-binding domain superfamily/Winged helix DNA-binding domain"/>
    <property type="match status" value="1"/>
</dbReference>
<dbReference type="EMBL" id="JAAIVJ010000009">
    <property type="protein sequence ID" value="NEY91519.1"/>
    <property type="molecule type" value="Genomic_DNA"/>
</dbReference>
<dbReference type="PROSITE" id="PS51755">
    <property type="entry name" value="OMPR_PHOB"/>
    <property type="match status" value="1"/>
</dbReference>
<dbReference type="CDD" id="cd00383">
    <property type="entry name" value="trans_reg_C"/>
    <property type="match status" value="1"/>
</dbReference>
<dbReference type="SUPFAM" id="SSF46894">
    <property type="entry name" value="C-terminal effector domain of the bipartite response regulators"/>
    <property type="match status" value="1"/>
</dbReference>
<dbReference type="SMART" id="SM00862">
    <property type="entry name" value="Trans_reg_C"/>
    <property type="match status" value="1"/>
</dbReference>
<dbReference type="GO" id="GO:0003677">
    <property type="term" value="F:DNA binding"/>
    <property type="evidence" value="ECO:0007669"/>
    <property type="project" value="UniProtKB-UniRule"/>
</dbReference>
<dbReference type="Gene3D" id="1.25.40.10">
    <property type="entry name" value="Tetratricopeptide repeat domain"/>
    <property type="match status" value="1"/>
</dbReference>
<protein>
    <submittedName>
        <fullName evidence="4">Transcriptional regulator</fullName>
    </submittedName>
</protein>
<dbReference type="Pfam" id="PF00486">
    <property type="entry name" value="Trans_reg_C"/>
    <property type="match status" value="1"/>
</dbReference>
<dbReference type="InterPro" id="IPR001867">
    <property type="entry name" value="OmpR/PhoB-type_DNA-bd"/>
</dbReference>
<keyword evidence="1 2" id="KW-0238">DNA-binding</keyword>
<dbReference type="InterPro" id="IPR016032">
    <property type="entry name" value="Sig_transdc_resp-reg_C-effctor"/>
</dbReference>
<dbReference type="AlphaFoldDB" id="A0A6M0QVR0"/>
<dbReference type="GO" id="GO:0000160">
    <property type="term" value="P:phosphorelay signal transduction system"/>
    <property type="evidence" value="ECO:0007669"/>
    <property type="project" value="InterPro"/>
</dbReference>
<dbReference type="InterPro" id="IPR036388">
    <property type="entry name" value="WH-like_DNA-bd_sf"/>
</dbReference>
<evidence type="ECO:0000259" key="3">
    <source>
        <dbReference type="PROSITE" id="PS51755"/>
    </source>
</evidence>